<accession>A0AAX2RQK0</accession>
<comment type="caution">
    <text evidence="2">The sequence shown here is derived from an EMBL/GenBank/DDBJ whole genome shotgun (WGS) entry which is preliminary data.</text>
</comment>
<dbReference type="InterPro" id="IPR023346">
    <property type="entry name" value="Lysozyme-like_dom_sf"/>
</dbReference>
<dbReference type="CDD" id="cd13400">
    <property type="entry name" value="LT_IagB-like"/>
    <property type="match status" value="1"/>
</dbReference>
<dbReference type="SUPFAM" id="SSF53955">
    <property type="entry name" value="Lysozyme-like"/>
    <property type="match status" value="1"/>
</dbReference>
<dbReference type="Gene3D" id="1.10.530.10">
    <property type="match status" value="1"/>
</dbReference>
<proteinExistence type="predicted"/>
<dbReference type="EMBL" id="SNSQ01000016">
    <property type="protein sequence ID" value="TEU47509.1"/>
    <property type="molecule type" value="Genomic_DNA"/>
</dbReference>
<gene>
    <name evidence="2" type="ORF">E3D37_16015</name>
</gene>
<reference evidence="2 3" key="1">
    <citation type="submission" date="2019-03" db="EMBL/GenBank/DDBJ databases">
        <title>Burkholderia cepacia outbreak.</title>
        <authorList>
            <person name="Farzana R."/>
            <person name="Walsh T.R."/>
        </authorList>
    </citation>
    <scope>NUCLEOTIDE SEQUENCE [LARGE SCALE GENOMIC DNA]</scope>
    <source>
        <strain evidence="3">d13</strain>
    </source>
</reference>
<protein>
    <submittedName>
        <fullName evidence="2">Lytic transglycosylase</fullName>
    </submittedName>
</protein>
<evidence type="ECO:0000259" key="1">
    <source>
        <dbReference type="Pfam" id="PF01464"/>
    </source>
</evidence>
<feature type="domain" description="Transglycosylase SLT" evidence="1">
    <location>
        <begin position="18"/>
        <end position="115"/>
    </location>
</feature>
<sequence length="147" mass="16304">MMGGEPPVVPPNFPVLACVVQAAHQNDIPLALLLAIGKQEGGRVGMRKPNTDGSTDNGPMQINNRAWGARLSTYGITMDMVADDPCVNVHTAAFILRTEINSAGGNVWFGVGHYHSRTPWRANQYMQLVWKRYQPIVEELERLGYRD</sequence>
<evidence type="ECO:0000313" key="2">
    <source>
        <dbReference type="EMBL" id="TEU47509.1"/>
    </source>
</evidence>
<dbReference type="Proteomes" id="UP000298234">
    <property type="component" value="Unassembled WGS sequence"/>
</dbReference>
<dbReference type="AlphaFoldDB" id="A0AAX2RQK0"/>
<name>A0AAX2RQK0_BURCE</name>
<evidence type="ECO:0000313" key="3">
    <source>
        <dbReference type="Proteomes" id="UP000298234"/>
    </source>
</evidence>
<dbReference type="InterPro" id="IPR008258">
    <property type="entry name" value="Transglycosylase_SLT_dom_1"/>
</dbReference>
<organism evidence="2 3">
    <name type="scientific">Burkholderia cepacia</name>
    <name type="common">Pseudomonas cepacia</name>
    <dbReference type="NCBI Taxonomy" id="292"/>
    <lineage>
        <taxon>Bacteria</taxon>
        <taxon>Pseudomonadati</taxon>
        <taxon>Pseudomonadota</taxon>
        <taxon>Betaproteobacteria</taxon>
        <taxon>Burkholderiales</taxon>
        <taxon>Burkholderiaceae</taxon>
        <taxon>Burkholderia</taxon>
        <taxon>Burkholderia cepacia complex</taxon>
    </lineage>
</organism>
<dbReference type="Pfam" id="PF01464">
    <property type="entry name" value="SLT"/>
    <property type="match status" value="1"/>
</dbReference>